<evidence type="ECO:0000313" key="1">
    <source>
        <dbReference type="EMBL" id="KAK1138992.1"/>
    </source>
</evidence>
<accession>A0ACC3ANC1</accession>
<dbReference type="EMBL" id="JAOPJF010000121">
    <property type="protein sequence ID" value="KAK1138992.1"/>
    <property type="molecule type" value="Genomic_DNA"/>
</dbReference>
<dbReference type="Proteomes" id="UP001177260">
    <property type="component" value="Unassembled WGS sequence"/>
</dbReference>
<proteinExistence type="predicted"/>
<protein>
    <submittedName>
        <fullName evidence="1">DNA repair protein rad16</fullName>
    </submittedName>
</protein>
<gene>
    <name evidence="1" type="primary">RAD16</name>
    <name evidence="1" type="ORF">N8T08_001636</name>
</gene>
<keyword evidence="2" id="KW-1185">Reference proteome</keyword>
<reference evidence="1 2" key="1">
    <citation type="journal article" date="2023" name="ACS Omega">
        <title>Identification of the Neoaspergillic Acid Biosynthesis Gene Cluster by Establishing an In Vitro CRISPR-Ribonucleoprotein Genetic System in Aspergillus melleus.</title>
        <authorList>
            <person name="Yuan B."/>
            <person name="Grau M.F."/>
            <person name="Murata R.M."/>
            <person name="Torok T."/>
            <person name="Venkateswaran K."/>
            <person name="Stajich J.E."/>
            <person name="Wang C.C.C."/>
        </authorList>
    </citation>
    <scope>NUCLEOTIDE SEQUENCE [LARGE SCALE GENOMIC DNA]</scope>
    <source>
        <strain evidence="1 2">IMV 1140</strain>
    </source>
</reference>
<organism evidence="1 2">
    <name type="scientific">Aspergillus melleus</name>
    <dbReference type="NCBI Taxonomy" id="138277"/>
    <lineage>
        <taxon>Eukaryota</taxon>
        <taxon>Fungi</taxon>
        <taxon>Dikarya</taxon>
        <taxon>Ascomycota</taxon>
        <taxon>Pezizomycotina</taxon>
        <taxon>Eurotiomycetes</taxon>
        <taxon>Eurotiomycetidae</taxon>
        <taxon>Eurotiales</taxon>
        <taxon>Aspergillaceae</taxon>
        <taxon>Aspergillus</taxon>
        <taxon>Aspergillus subgen. Circumdati</taxon>
    </lineage>
</organism>
<evidence type="ECO:0000313" key="2">
    <source>
        <dbReference type="Proteomes" id="UP001177260"/>
    </source>
</evidence>
<name>A0ACC3ANC1_9EURO</name>
<comment type="caution">
    <text evidence="1">The sequence shown here is derived from an EMBL/GenBank/DDBJ whole genome shotgun (WGS) entry which is preliminary data.</text>
</comment>
<sequence length="969" mass="109723">MARRASAARPGPSSAADSSSLPRRTSLRLAQSSSTPANANYHSTTREDVAAPIGAVGPRQDARPAALEVAIPLKKSSSSRSSSTSNRAGDSSGDGAYDYTTPATSVAMTPAESDISRPKTRVSASARTRELQASTMSLNPRRGRKRTTSAIATDDTTPEASDVALARALQLEEYQAPLSKRQKVGKSELEIQDSDDSALTELPYLDDMSMDEDESEQWQPPRNSRSSLSSAKKALVPDSEDSNFDTEDMSEEEADESHQSDSGPNGHTPANENRPSYSQRGSRNRSTANTRGRGRGRRQAQPAQSSEAPTASQTWMSYRAFKERKKLEKQHPLILKMWEDLRNAPPITPVPAEQPSSISRTLKPFQLEGLNWMMQQERSEYRGGLLGDEMGMGKTIQAVSLLMSDYPIGKPSLVVVPPVALMQWQSEIKEYTNGQLNVLVYHNSNSKVKHLRKKDLQAYDVIMISYSGLESIHRKEWKGWNRDDGIVKEDSVIHSIDYHRLILDEAHSIKQRTTSVARACFALKANYKWCLSGTPVQNRIGEFFSLLRFLEVRPFACYFCKQCKCQQLHWSQDAEKRCTECRHSGFSHVSVFNQEILNPITERDNVEARREALGKLRLLTDRIMLRRVKRDHTASMELPPKRVILHNEFFGEIERDFSRSIMTNSTRQFDTYVSRGVMLNNYANIFGLIMQMRQVANHPDLILKKHAASGQNVLVCSICDEPAEEAIRSRCHHEFCRRCAKDYMRSFDADTVVDCPRCHIPLSIDFEQPDIEQEEEFIKKNSIINRIRMEDWTSSTKIEMLVYDLYKLRSKKQTHKSIVFSQFTSMLQLVEWRLRRAGFNTVMLDGSMTPAQRQKSIDYFMNNVDVEVFLVSLKAGGVALNLVEASRVFIVDPWWNPAAEWQSADRCHRIGQRRPCVITRLCIEDSVESRIVLLQEKKANLINGTINKDQGEALEKLTPEDMQFLFRGS</sequence>